<accession>A0A183FZN5</accession>
<dbReference type="WBParaSite" id="HPBE_0001423201-mRNA-1">
    <property type="protein sequence ID" value="HPBE_0001423201-mRNA-1"/>
    <property type="gene ID" value="HPBE_0001423201"/>
</dbReference>
<accession>A0A3P7ZEW0</accession>
<reference evidence="4" key="2">
    <citation type="submission" date="2019-09" db="UniProtKB">
        <authorList>
            <consortium name="WormBaseParasite"/>
        </authorList>
    </citation>
    <scope>IDENTIFICATION</scope>
</reference>
<protein>
    <submittedName>
        <fullName evidence="4">Glutaredoxin domain-containing protein</fullName>
    </submittedName>
</protein>
<evidence type="ECO:0000313" key="4">
    <source>
        <dbReference type="WBParaSite" id="HPBE_0001423201-mRNA-1"/>
    </source>
</evidence>
<evidence type="ECO:0000313" key="3">
    <source>
        <dbReference type="Proteomes" id="UP000050761"/>
    </source>
</evidence>
<dbReference type="OrthoDB" id="5877294at2759"/>
<feature type="region of interest" description="Disordered" evidence="1">
    <location>
        <begin position="79"/>
        <end position="191"/>
    </location>
</feature>
<dbReference type="Proteomes" id="UP000050761">
    <property type="component" value="Unassembled WGS sequence"/>
</dbReference>
<evidence type="ECO:0000313" key="2">
    <source>
        <dbReference type="EMBL" id="VDO98951.1"/>
    </source>
</evidence>
<feature type="compositionally biased region" description="Low complexity" evidence="1">
    <location>
        <begin position="134"/>
        <end position="143"/>
    </location>
</feature>
<proteinExistence type="predicted"/>
<feature type="compositionally biased region" description="Low complexity" evidence="1">
    <location>
        <begin position="150"/>
        <end position="182"/>
    </location>
</feature>
<gene>
    <name evidence="2" type="ORF">HPBE_LOCUS14233</name>
</gene>
<keyword evidence="3" id="KW-1185">Reference proteome</keyword>
<sequence length="370" mass="39998">MVLQLLSQRRQEQKVLRRAQKVLRQARQREQASRRLVVLRATEHLEPPLALRVKARQRRNLASAPQPVRAASLRILPDRRKLGEGRQQRSLRLRPNLTTQREDAARGHLCDPTCLGESHPSLREISGVTTGDKPSQQSSPSESVSKDQAQPHVQDIQVQPQPQEAQAQPQAQEAQAQPHAQDVQAQPAPAEGQWVAPTLGAERDATLEAATEGAAKIEAAPLPADGQPATVAAAAAQDGGATAVVDHGQAINLALDTQNGGAPGGAAEFKTAVQATPVRSQRRSDEVVITTNVVLHSSGMTFEERKAELENLIQVRPAVVNVKTLDDDGFQEEKTTQNVLIGKNMIVVERKSILLVGFSALLSDVANEES</sequence>
<organism evidence="3 4">
    <name type="scientific">Heligmosomoides polygyrus</name>
    <name type="common">Parasitic roundworm</name>
    <dbReference type="NCBI Taxonomy" id="6339"/>
    <lineage>
        <taxon>Eukaryota</taxon>
        <taxon>Metazoa</taxon>
        <taxon>Ecdysozoa</taxon>
        <taxon>Nematoda</taxon>
        <taxon>Chromadorea</taxon>
        <taxon>Rhabditida</taxon>
        <taxon>Rhabditina</taxon>
        <taxon>Rhabditomorpha</taxon>
        <taxon>Strongyloidea</taxon>
        <taxon>Heligmosomidae</taxon>
        <taxon>Heligmosomoides</taxon>
    </lineage>
</organism>
<evidence type="ECO:0000256" key="1">
    <source>
        <dbReference type="SAM" id="MobiDB-lite"/>
    </source>
</evidence>
<dbReference type="AlphaFoldDB" id="A0A183FZN5"/>
<reference evidence="2 3" key="1">
    <citation type="submission" date="2018-11" db="EMBL/GenBank/DDBJ databases">
        <authorList>
            <consortium name="Pathogen Informatics"/>
        </authorList>
    </citation>
    <scope>NUCLEOTIDE SEQUENCE [LARGE SCALE GENOMIC DNA]</scope>
</reference>
<feature type="compositionally biased region" description="Basic and acidic residues" evidence="1">
    <location>
        <begin position="100"/>
        <end position="109"/>
    </location>
</feature>
<dbReference type="EMBL" id="UZAH01028265">
    <property type="protein sequence ID" value="VDO98951.1"/>
    <property type="molecule type" value="Genomic_DNA"/>
</dbReference>
<name>A0A183FZN5_HELPZ</name>